<name>A0A023G1U5_AMBTT</name>
<reference evidence="2" key="1">
    <citation type="submission" date="2014-03" db="EMBL/GenBank/DDBJ databases">
        <title>The sialotranscriptome of Amblyomma triste, Amblyomma parvum and Amblyomma cajennense ticks, uncovered by 454-based RNA-seq.</title>
        <authorList>
            <person name="Garcia G.R."/>
            <person name="Gardinassi L.G."/>
            <person name="Ribeiro J.M."/>
            <person name="Anatriello E."/>
            <person name="Ferreira B.R."/>
            <person name="Moreira H.N."/>
            <person name="Mafra C."/>
            <person name="Olegario M.M."/>
            <person name="Szabo P.J."/>
            <person name="Miranda-Santos I.K."/>
            <person name="Maruyama S.R."/>
        </authorList>
    </citation>
    <scope>NUCLEOTIDE SEQUENCE</scope>
    <source>
        <strain evidence="2">Mato Grasso do Sul</strain>
        <tissue evidence="2">Salivary glands</tissue>
    </source>
</reference>
<feature type="chain" id="PRO_5001516548" evidence="1">
    <location>
        <begin position="22"/>
        <end position="222"/>
    </location>
</feature>
<proteinExistence type="evidence at transcript level"/>
<sequence>MGLKVWALLLMALLNLECSLAQPDGDNITAVQRGLWYVMHDHNQAMETMLTESAMYVLEVTNKPEKLVTCYKSDYKEELKADWIQRTLHLPASHNSETPVDIFVSYGIPHSTVIIKNTAGLTHAPEEGVEKESAQTNFEKFGDIYSVSHADHYCLFLDKISCEEDQHQYKKLLWLIPTTEAGEKATCVQKFLQTAGVEESKLASVNSDCKTYFGLLTKAVTP</sequence>
<organism evidence="2">
    <name type="scientific">Amblyomma triste</name>
    <name type="common">Neotropical tick</name>
    <dbReference type="NCBI Taxonomy" id="251400"/>
    <lineage>
        <taxon>Eukaryota</taxon>
        <taxon>Metazoa</taxon>
        <taxon>Ecdysozoa</taxon>
        <taxon>Arthropoda</taxon>
        <taxon>Chelicerata</taxon>
        <taxon>Arachnida</taxon>
        <taxon>Acari</taxon>
        <taxon>Parasitiformes</taxon>
        <taxon>Ixodida</taxon>
        <taxon>Ixodoidea</taxon>
        <taxon>Ixodidae</taxon>
        <taxon>Amblyomminae</taxon>
        <taxon>Amblyomma</taxon>
    </lineage>
</organism>
<evidence type="ECO:0000256" key="1">
    <source>
        <dbReference type="SAM" id="SignalP"/>
    </source>
</evidence>
<feature type="signal peptide" evidence="1">
    <location>
        <begin position="1"/>
        <end position="21"/>
    </location>
</feature>
<dbReference type="AlphaFoldDB" id="A0A023G1U5"/>
<keyword evidence="1" id="KW-0732">Signal</keyword>
<evidence type="ECO:0000313" key="2">
    <source>
        <dbReference type="EMBL" id="JAC28166.1"/>
    </source>
</evidence>
<protein>
    <submittedName>
        <fullName evidence="2">Putative secreted protein</fullName>
    </submittedName>
</protein>
<accession>A0A023G1U5</accession>
<dbReference type="EMBL" id="GBBM01007252">
    <property type="protein sequence ID" value="JAC28166.1"/>
    <property type="molecule type" value="mRNA"/>
</dbReference>